<keyword evidence="2" id="KW-1185">Reference proteome</keyword>
<sequence length="214" mass="22592">MPASRIHLVRHGEVANPEHVLYGRLDGFGLSPLGVQMAQAAGDELTASGRPVSALFASPLLRAQQSASPIATAFALPIQTDERFVEPTNAFEGKRMRGPGGALRDPRNWRYMANPFKPSWGEPFSSIVSRMMAGIADADASVDGGDVVIVSHQACITMVARSVAGKGLAHNPGTRRCNLSSITSLEKHGDRYVEVGYSDPAAHLSGSATDVGAV</sequence>
<dbReference type="InterPro" id="IPR029033">
    <property type="entry name" value="His_PPase_superfam"/>
</dbReference>
<evidence type="ECO:0000313" key="1">
    <source>
        <dbReference type="EMBL" id="THG29167.1"/>
    </source>
</evidence>
<dbReference type="GO" id="GO:0005737">
    <property type="term" value="C:cytoplasm"/>
    <property type="evidence" value="ECO:0007669"/>
    <property type="project" value="TreeGrafter"/>
</dbReference>
<organism evidence="1 2">
    <name type="scientific">Orlajensenia flava</name>
    <dbReference type="NCBI Taxonomy" id="2565934"/>
    <lineage>
        <taxon>Bacteria</taxon>
        <taxon>Bacillati</taxon>
        <taxon>Actinomycetota</taxon>
        <taxon>Actinomycetes</taxon>
        <taxon>Micrococcales</taxon>
        <taxon>Microbacteriaceae</taxon>
        <taxon>Orlajensenia</taxon>
    </lineage>
</organism>
<dbReference type="PANTHER" id="PTHR48100">
    <property type="entry name" value="BROAD-SPECIFICITY PHOSPHATASE YOR283W-RELATED"/>
    <property type="match status" value="1"/>
</dbReference>
<dbReference type="InterPro" id="IPR050275">
    <property type="entry name" value="PGM_Phosphatase"/>
</dbReference>
<gene>
    <name evidence="1" type="ORF">E6C70_16305</name>
</gene>
<dbReference type="PANTHER" id="PTHR48100:SF51">
    <property type="entry name" value="PHOSPHOGLYCERATE MUTASE"/>
    <property type="match status" value="1"/>
</dbReference>
<dbReference type="OrthoDB" id="3215466at2"/>
<dbReference type="Gene3D" id="3.40.50.1240">
    <property type="entry name" value="Phosphoglycerate mutase-like"/>
    <property type="match status" value="1"/>
</dbReference>
<dbReference type="RefSeq" id="WP_136425556.1">
    <property type="nucleotide sequence ID" value="NZ_SSSN01000015.1"/>
</dbReference>
<dbReference type="CDD" id="cd07067">
    <property type="entry name" value="HP_PGM_like"/>
    <property type="match status" value="1"/>
</dbReference>
<dbReference type="Pfam" id="PF00300">
    <property type="entry name" value="His_Phos_1"/>
    <property type="match status" value="1"/>
</dbReference>
<dbReference type="Proteomes" id="UP000307380">
    <property type="component" value="Unassembled WGS sequence"/>
</dbReference>
<reference evidence="1 2" key="1">
    <citation type="submission" date="2019-04" db="EMBL/GenBank/DDBJ databases">
        <authorList>
            <person name="Jiang L."/>
        </authorList>
    </citation>
    <scope>NUCLEOTIDE SEQUENCE [LARGE SCALE GENOMIC DNA]</scope>
    <source>
        <strain evidence="1 2">YIM 131861</strain>
    </source>
</reference>
<dbReference type="SUPFAM" id="SSF53254">
    <property type="entry name" value="Phosphoglycerate mutase-like"/>
    <property type="match status" value="1"/>
</dbReference>
<dbReference type="SMART" id="SM00855">
    <property type="entry name" value="PGAM"/>
    <property type="match status" value="1"/>
</dbReference>
<name>A0A4V3WSR6_9MICO</name>
<dbReference type="GO" id="GO:0016791">
    <property type="term" value="F:phosphatase activity"/>
    <property type="evidence" value="ECO:0007669"/>
    <property type="project" value="TreeGrafter"/>
</dbReference>
<proteinExistence type="predicted"/>
<comment type="caution">
    <text evidence="1">The sequence shown here is derived from an EMBL/GenBank/DDBJ whole genome shotgun (WGS) entry which is preliminary data.</text>
</comment>
<dbReference type="InterPro" id="IPR013078">
    <property type="entry name" value="His_Pase_superF_clade-1"/>
</dbReference>
<protein>
    <submittedName>
        <fullName evidence="1">Histidine phosphatase family protein</fullName>
    </submittedName>
</protein>
<evidence type="ECO:0000313" key="2">
    <source>
        <dbReference type="Proteomes" id="UP000307380"/>
    </source>
</evidence>
<dbReference type="AlphaFoldDB" id="A0A4V3WSR6"/>
<accession>A0A4V3WSR6</accession>
<dbReference type="EMBL" id="SSSN01000015">
    <property type="protein sequence ID" value="THG29167.1"/>
    <property type="molecule type" value="Genomic_DNA"/>
</dbReference>